<evidence type="ECO:0000256" key="3">
    <source>
        <dbReference type="ARBA" id="ARBA00024799"/>
    </source>
</evidence>
<dbReference type="InterPro" id="IPR003837">
    <property type="entry name" value="GatC"/>
</dbReference>
<dbReference type="Pfam" id="PF02686">
    <property type="entry name" value="GatC"/>
    <property type="match status" value="1"/>
</dbReference>
<name>A0A1T4R2M5_9FIRM</name>
<dbReference type="AlphaFoldDB" id="A0A1T4R2M5"/>
<dbReference type="RefSeq" id="WP_078665953.1">
    <property type="nucleotide sequence ID" value="NZ_FUXM01000024.1"/>
</dbReference>
<dbReference type="Proteomes" id="UP000189933">
    <property type="component" value="Unassembled WGS sequence"/>
</dbReference>
<evidence type="ECO:0000256" key="5">
    <source>
        <dbReference type="ARBA" id="ARBA00047913"/>
    </source>
</evidence>
<comment type="catalytic activity">
    <reaction evidence="5 6">
        <text>L-glutamyl-tRNA(Gln) + L-glutamine + ATP + H2O = L-glutaminyl-tRNA(Gln) + L-glutamate + ADP + phosphate + H(+)</text>
        <dbReference type="Rhea" id="RHEA:17521"/>
        <dbReference type="Rhea" id="RHEA-COMP:9681"/>
        <dbReference type="Rhea" id="RHEA-COMP:9684"/>
        <dbReference type="ChEBI" id="CHEBI:15377"/>
        <dbReference type="ChEBI" id="CHEBI:15378"/>
        <dbReference type="ChEBI" id="CHEBI:29985"/>
        <dbReference type="ChEBI" id="CHEBI:30616"/>
        <dbReference type="ChEBI" id="CHEBI:43474"/>
        <dbReference type="ChEBI" id="CHEBI:58359"/>
        <dbReference type="ChEBI" id="CHEBI:78520"/>
        <dbReference type="ChEBI" id="CHEBI:78521"/>
        <dbReference type="ChEBI" id="CHEBI:456216"/>
    </reaction>
</comment>
<dbReference type="EC" id="6.3.5.-" evidence="6"/>
<comment type="function">
    <text evidence="3 6">Allows the formation of correctly charged Asn-tRNA(Asn) or Gln-tRNA(Gln) through the transamidation of misacylated Asp-tRNA(Asn) or Glu-tRNA(Gln) in organisms which lack either or both of asparaginyl-tRNA or glutaminyl-tRNA synthetases. The reaction takes place in the presence of glutamine and ATP through an activated phospho-Asp-tRNA(Asn) or phospho-Glu-tRNA(Gln).</text>
</comment>
<dbReference type="GO" id="GO:0005524">
    <property type="term" value="F:ATP binding"/>
    <property type="evidence" value="ECO:0007669"/>
    <property type="project" value="UniProtKB-KW"/>
</dbReference>
<dbReference type="InterPro" id="IPR036113">
    <property type="entry name" value="Asp/Glu-ADT_sf_sub_c"/>
</dbReference>
<dbReference type="OrthoDB" id="9813938at2"/>
<accession>A0A1T4R2M5</accession>
<dbReference type="Gene3D" id="1.10.20.60">
    <property type="entry name" value="Glu-tRNAGln amidotransferase C subunit, N-terminal domain"/>
    <property type="match status" value="1"/>
</dbReference>
<dbReference type="GO" id="GO:0016740">
    <property type="term" value="F:transferase activity"/>
    <property type="evidence" value="ECO:0007669"/>
    <property type="project" value="UniProtKB-KW"/>
</dbReference>
<dbReference type="GO" id="GO:0006412">
    <property type="term" value="P:translation"/>
    <property type="evidence" value="ECO:0007669"/>
    <property type="project" value="UniProtKB-UniRule"/>
</dbReference>
<dbReference type="HAMAP" id="MF_00122">
    <property type="entry name" value="GatC"/>
    <property type="match status" value="1"/>
</dbReference>
<keyword evidence="8" id="KW-1185">Reference proteome</keyword>
<dbReference type="GO" id="GO:0006450">
    <property type="term" value="P:regulation of translational fidelity"/>
    <property type="evidence" value="ECO:0007669"/>
    <property type="project" value="InterPro"/>
</dbReference>
<evidence type="ECO:0000256" key="4">
    <source>
        <dbReference type="ARBA" id="ARBA00047380"/>
    </source>
</evidence>
<comment type="catalytic activity">
    <reaction evidence="4 6">
        <text>L-aspartyl-tRNA(Asn) + L-glutamine + ATP + H2O = L-asparaginyl-tRNA(Asn) + L-glutamate + ADP + phosphate + 2 H(+)</text>
        <dbReference type="Rhea" id="RHEA:14513"/>
        <dbReference type="Rhea" id="RHEA-COMP:9674"/>
        <dbReference type="Rhea" id="RHEA-COMP:9677"/>
        <dbReference type="ChEBI" id="CHEBI:15377"/>
        <dbReference type="ChEBI" id="CHEBI:15378"/>
        <dbReference type="ChEBI" id="CHEBI:29985"/>
        <dbReference type="ChEBI" id="CHEBI:30616"/>
        <dbReference type="ChEBI" id="CHEBI:43474"/>
        <dbReference type="ChEBI" id="CHEBI:58359"/>
        <dbReference type="ChEBI" id="CHEBI:78515"/>
        <dbReference type="ChEBI" id="CHEBI:78516"/>
        <dbReference type="ChEBI" id="CHEBI:456216"/>
    </reaction>
</comment>
<dbReference type="GO" id="GO:0050566">
    <property type="term" value="F:asparaginyl-tRNA synthase (glutamine-hydrolyzing) activity"/>
    <property type="evidence" value="ECO:0007669"/>
    <property type="project" value="RHEA"/>
</dbReference>
<gene>
    <name evidence="6" type="primary">gatC</name>
    <name evidence="7" type="ORF">SAMN02745885_01919</name>
</gene>
<dbReference type="EMBL" id="FUXM01000024">
    <property type="protein sequence ID" value="SKA10302.1"/>
    <property type="molecule type" value="Genomic_DNA"/>
</dbReference>
<reference evidence="8" key="1">
    <citation type="submission" date="2017-02" db="EMBL/GenBank/DDBJ databases">
        <authorList>
            <person name="Varghese N."/>
            <person name="Submissions S."/>
        </authorList>
    </citation>
    <scope>NUCLEOTIDE SEQUENCE [LARGE SCALE GENOMIC DNA]</scope>
    <source>
        <strain evidence="8">DSM 16521</strain>
    </source>
</reference>
<sequence length="93" mass="10454">MITKQDVEHVAMLARLELTEEEKEMFTQQLNAILEYADQLKQLDTSEIPPTAHAIPMQNVFRDDEVKPGLSNEEAVAAAPEAEDGFFKVPKIV</sequence>
<keyword evidence="6" id="KW-0067">ATP-binding</keyword>
<keyword evidence="6" id="KW-0547">Nucleotide-binding</keyword>
<evidence type="ECO:0000313" key="8">
    <source>
        <dbReference type="Proteomes" id="UP000189933"/>
    </source>
</evidence>
<keyword evidence="7" id="KW-0808">Transferase</keyword>
<evidence type="ECO:0000256" key="1">
    <source>
        <dbReference type="ARBA" id="ARBA00010757"/>
    </source>
</evidence>
<keyword evidence="6" id="KW-0436">Ligase</keyword>
<dbReference type="NCBIfam" id="TIGR00135">
    <property type="entry name" value="gatC"/>
    <property type="match status" value="1"/>
</dbReference>
<organism evidence="7 8">
    <name type="scientific">Carboxydocella sporoproducens DSM 16521</name>
    <dbReference type="NCBI Taxonomy" id="1121270"/>
    <lineage>
        <taxon>Bacteria</taxon>
        <taxon>Bacillati</taxon>
        <taxon>Bacillota</taxon>
        <taxon>Clostridia</taxon>
        <taxon>Eubacteriales</taxon>
        <taxon>Clostridiales Family XVI. Incertae Sedis</taxon>
        <taxon>Carboxydocella</taxon>
    </lineage>
</organism>
<dbReference type="GO" id="GO:0050567">
    <property type="term" value="F:glutaminyl-tRNA synthase (glutamine-hydrolyzing) activity"/>
    <property type="evidence" value="ECO:0007669"/>
    <property type="project" value="UniProtKB-UniRule"/>
</dbReference>
<proteinExistence type="inferred from homology"/>
<comment type="similarity">
    <text evidence="1 6">Belongs to the GatC family.</text>
</comment>
<dbReference type="GO" id="GO:0070681">
    <property type="term" value="P:glutaminyl-tRNAGln biosynthesis via transamidation"/>
    <property type="evidence" value="ECO:0007669"/>
    <property type="project" value="TreeGrafter"/>
</dbReference>
<dbReference type="PANTHER" id="PTHR15004">
    <property type="entry name" value="GLUTAMYL-TRNA(GLN) AMIDOTRANSFERASE SUBUNIT C, MITOCHONDRIAL"/>
    <property type="match status" value="1"/>
</dbReference>
<protein>
    <recommendedName>
        <fullName evidence="6">Aspartyl/glutamyl-tRNA(Asn/Gln) amidotransferase subunit C</fullName>
        <shortName evidence="6">Asp/Glu-ADT subunit C</shortName>
        <ecNumber evidence="6">6.3.5.-</ecNumber>
    </recommendedName>
</protein>
<comment type="subunit">
    <text evidence="2 6">Heterotrimer of A, B and C subunits.</text>
</comment>
<evidence type="ECO:0000256" key="2">
    <source>
        <dbReference type="ARBA" id="ARBA00011123"/>
    </source>
</evidence>
<evidence type="ECO:0000256" key="6">
    <source>
        <dbReference type="HAMAP-Rule" id="MF_00122"/>
    </source>
</evidence>
<keyword evidence="6" id="KW-0648">Protein biosynthesis</keyword>
<evidence type="ECO:0000313" key="7">
    <source>
        <dbReference type="EMBL" id="SKA10302.1"/>
    </source>
</evidence>
<dbReference type="SUPFAM" id="SSF141000">
    <property type="entry name" value="Glu-tRNAGln amidotransferase C subunit"/>
    <property type="match status" value="1"/>
</dbReference>
<dbReference type="PANTHER" id="PTHR15004:SF0">
    <property type="entry name" value="GLUTAMYL-TRNA(GLN) AMIDOTRANSFERASE SUBUNIT C, MITOCHONDRIAL"/>
    <property type="match status" value="1"/>
</dbReference>